<proteinExistence type="predicted"/>
<comment type="caution">
    <text evidence="1">The sequence shown here is derived from an EMBL/GenBank/DDBJ whole genome shotgun (WGS) entry which is preliminary data.</text>
</comment>
<reference evidence="1" key="1">
    <citation type="journal article" date="2015" name="Nature">
        <title>Complex archaea that bridge the gap between prokaryotes and eukaryotes.</title>
        <authorList>
            <person name="Spang A."/>
            <person name="Saw J.H."/>
            <person name="Jorgensen S.L."/>
            <person name="Zaremba-Niedzwiedzka K."/>
            <person name="Martijn J."/>
            <person name="Lind A.E."/>
            <person name="van Eijk R."/>
            <person name="Schleper C."/>
            <person name="Guy L."/>
            <person name="Ettema T.J."/>
        </authorList>
    </citation>
    <scope>NUCLEOTIDE SEQUENCE</scope>
</reference>
<dbReference type="InterPro" id="IPR029063">
    <property type="entry name" value="SAM-dependent_MTases_sf"/>
</dbReference>
<accession>A0A0F9JRP6</accession>
<dbReference type="Gene3D" id="3.40.50.150">
    <property type="entry name" value="Vaccinia Virus protein VP39"/>
    <property type="match status" value="1"/>
</dbReference>
<protein>
    <submittedName>
        <fullName evidence="1">Uncharacterized protein</fullName>
    </submittedName>
</protein>
<sequence>MRITEASIDISGRVVTELAVRSGRAADGGISLPFLISMAQQAGDGDHVDIGSLYGASAIGVALMKKELGLKGDVYCIDPYDTEKRDRTVLAAHDNLKSDVSASAEALLANAEHFGVELKLVQAESEPWPEELKDNTFVSAYIDGDHVGKAPTQDFENLRGRVSGYIGTDNFEEEYPDVVKSMIYAMDTEEWFLLYKNIIFIAIRRILPMRSAPNGNSQMLAR</sequence>
<dbReference type="Pfam" id="PF13578">
    <property type="entry name" value="Methyltransf_24"/>
    <property type="match status" value="1"/>
</dbReference>
<evidence type="ECO:0000313" key="1">
    <source>
        <dbReference type="EMBL" id="KKM72308.1"/>
    </source>
</evidence>
<dbReference type="AlphaFoldDB" id="A0A0F9JRP6"/>
<gene>
    <name evidence="1" type="ORF">LCGC14_1421820</name>
</gene>
<organism evidence="1">
    <name type="scientific">marine sediment metagenome</name>
    <dbReference type="NCBI Taxonomy" id="412755"/>
    <lineage>
        <taxon>unclassified sequences</taxon>
        <taxon>metagenomes</taxon>
        <taxon>ecological metagenomes</taxon>
    </lineage>
</organism>
<name>A0A0F9JRP6_9ZZZZ</name>
<dbReference type="EMBL" id="LAZR01009495">
    <property type="protein sequence ID" value="KKM72308.1"/>
    <property type="molecule type" value="Genomic_DNA"/>
</dbReference>